<dbReference type="VEuPathDB" id="FungiDB:PMAA_054020"/>
<dbReference type="EMBL" id="DS995903">
    <property type="protein sequence ID" value="EEA21601.1"/>
    <property type="molecule type" value="Genomic_DNA"/>
</dbReference>
<evidence type="ECO:0000313" key="1">
    <source>
        <dbReference type="EMBL" id="EEA21601.1"/>
    </source>
</evidence>
<keyword evidence="2" id="KW-1185">Reference proteome</keyword>
<sequence length="205" mass="22540">MNPARRILKTPRSAITLFSRQIDIQTSQPLRNIAERRCLLNALQKFGEVATFLPDKGGDKSKISAIYETSEAASKAVDASPLTLLLPQHPPPTPSRVDTPARDVHVNANVTCAINPATYDHEKQIDRNPWNNIHTGYAWDGNNPVIKDDTRIQDVIAAGAPRGVFADGVIDTSHLRSGQDETVKNMDKRTKSVELKGSLLALLKE</sequence>
<dbReference type="OrthoDB" id="5367448at2759"/>
<reference evidence="2" key="1">
    <citation type="journal article" date="2015" name="Genome Announc.">
        <title>Genome sequence of the AIDS-associated pathogen Penicillium marneffei (ATCC18224) and its near taxonomic relative Talaromyces stipitatus (ATCC10500).</title>
        <authorList>
            <person name="Nierman W.C."/>
            <person name="Fedorova-Abrams N.D."/>
            <person name="Andrianopoulos A."/>
        </authorList>
    </citation>
    <scope>NUCLEOTIDE SEQUENCE [LARGE SCALE GENOMIC DNA]</scope>
    <source>
        <strain evidence="2">ATCC 18224 / CBS 334.59 / QM 7333</strain>
    </source>
</reference>
<evidence type="ECO:0000313" key="2">
    <source>
        <dbReference type="Proteomes" id="UP000001294"/>
    </source>
</evidence>
<accession>B6QKH4</accession>
<protein>
    <submittedName>
        <fullName evidence="1">Uncharacterized protein</fullName>
    </submittedName>
</protein>
<proteinExistence type="predicted"/>
<organism evidence="1 2">
    <name type="scientific">Talaromyces marneffei (strain ATCC 18224 / CBS 334.59 / QM 7333)</name>
    <name type="common">Penicillium marneffei</name>
    <dbReference type="NCBI Taxonomy" id="441960"/>
    <lineage>
        <taxon>Eukaryota</taxon>
        <taxon>Fungi</taxon>
        <taxon>Dikarya</taxon>
        <taxon>Ascomycota</taxon>
        <taxon>Pezizomycotina</taxon>
        <taxon>Eurotiomycetes</taxon>
        <taxon>Eurotiomycetidae</taxon>
        <taxon>Eurotiales</taxon>
        <taxon>Trichocomaceae</taxon>
        <taxon>Talaromyces</taxon>
        <taxon>Talaromyces sect. Talaromyces</taxon>
    </lineage>
</organism>
<gene>
    <name evidence="1" type="ORF">PMAA_054020</name>
</gene>
<dbReference type="PhylomeDB" id="B6QKH4"/>
<dbReference type="AlphaFoldDB" id="B6QKH4"/>
<name>B6QKH4_TALMQ</name>
<dbReference type="HOGENOM" id="CLU_1337907_0_0_1"/>
<dbReference type="Proteomes" id="UP000001294">
    <property type="component" value="Unassembled WGS sequence"/>
</dbReference>